<feature type="compositionally biased region" description="Low complexity" evidence="1">
    <location>
        <begin position="312"/>
        <end position="330"/>
    </location>
</feature>
<name>A0A2G5HDL5_CERBT</name>
<reference evidence="2 3" key="1">
    <citation type="submission" date="2015-10" db="EMBL/GenBank/DDBJ databases">
        <title>The cercosporin biosynthetic gene cluster was horizontally transferred to several fungal lineages and shown to be expanded in Cercospora beticola based on microsynteny with recipient genomes.</title>
        <authorList>
            <person name="De Jonge R."/>
            <person name="Ebert M.K."/>
            <person name="Suttle J.C."/>
            <person name="Jurick Ii W.M."/>
            <person name="Secor G.A."/>
            <person name="Thomma B.P."/>
            <person name="Van De Peer Y."/>
            <person name="Bolton M.D."/>
        </authorList>
    </citation>
    <scope>NUCLEOTIDE SEQUENCE [LARGE SCALE GENOMIC DNA]</scope>
    <source>
        <strain evidence="2 3">09-40</strain>
    </source>
</reference>
<protein>
    <submittedName>
        <fullName evidence="2">Uncharacterized protein</fullName>
    </submittedName>
</protein>
<evidence type="ECO:0000313" key="2">
    <source>
        <dbReference type="EMBL" id="PIA90585.1"/>
    </source>
</evidence>
<feature type="compositionally biased region" description="Polar residues" evidence="1">
    <location>
        <begin position="236"/>
        <end position="259"/>
    </location>
</feature>
<feature type="compositionally biased region" description="Basic and acidic residues" evidence="1">
    <location>
        <begin position="412"/>
        <end position="434"/>
    </location>
</feature>
<dbReference type="AlphaFoldDB" id="A0A2G5HDL5"/>
<organism evidence="2 3">
    <name type="scientific">Cercospora beticola</name>
    <name type="common">Sugarbeet leaf spot fungus</name>
    <dbReference type="NCBI Taxonomy" id="122368"/>
    <lineage>
        <taxon>Eukaryota</taxon>
        <taxon>Fungi</taxon>
        <taxon>Dikarya</taxon>
        <taxon>Ascomycota</taxon>
        <taxon>Pezizomycotina</taxon>
        <taxon>Dothideomycetes</taxon>
        <taxon>Dothideomycetidae</taxon>
        <taxon>Mycosphaerellales</taxon>
        <taxon>Mycosphaerellaceae</taxon>
        <taxon>Cercospora</taxon>
    </lineage>
</organism>
<feature type="region of interest" description="Disordered" evidence="1">
    <location>
        <begin position="213"/>
        <end position="435"/>
    </location>
</feature>
<dbReference type="Proteomes" id="UP000230605">
    <property type="component" value="Chromosome 9"/>
</dbReference>
<sequence>MVRTQTRLDRFVVLKSTNEELPVNKMAIQQSACEQIMEDTVATSWTAFSREHLVPVPRAALTHLELEETEQLCAGTAEPRIFDDDSADTRVYNTPGFINGRTLDEIFTGKLELISGSTLFELSKRYKFSTIESKVNMGRPNESVNIRKLHKELAKYKSQVLREGLKCAYAFEFDLNKARKFHGQSGVHMPAPSLRCGECTLCIQAEDWEEPEKVSEYWTGPKRAQNTRDDGGHGPETTNTPSRLTPTSNKTTHKFPSTTETHKTPQRGRDSSAEKKGRKLPWLTDPVSSDSKGLKKASKSMSTKRKLSFKELSSSPQASSTSSKAQSLQPPRKKAKLAKSESPILISDSEDSMPAKPISPQAPIVIEDSDDDSEAFEVQNTAPLENRRRLTDQLRQPLRPKSPNKLNAKQVQEGRKPKETNSIRITDFFKRDGDNDSLTQIAARKDLHSLYD</sequence>
<dbReference type="OrthoDB" id="3646656at2759"/>
<dbReference type="EMBL" id="LKMD01000107">
    <property type="protein sequence ID" value="PIA90585.1"/>
    <property type="molecule type" value="Genomic_DNA"/>
</dbReference>
<evidence type="ECO:0000256" key="1">
    <source>
        <dbReference type="SAM" id="MobiDB-lite"/>
    </source>
</evidence>
<proteinExistence type="predicted"/>
<gene>
    <name evidence="2" type="ORF">CB0940_11080</name>
</gene>
<accession>A0A2G5HDL5</accession>
<evidence type="ECO:0000313" key="3">
    <source>
        <dbReference type="Proteomes" id="UP000230605"/>
    </source>
</evidence>
<feature type="compositionally biased region" description="Basic residues" evidence="1">
    <location>
        <begin position="294"/>
        <end position="307"/>
    </location>
</feature>
<comment type="caution">
    <text evidence="2">The sequence shown here is derived from an EMBL/GenBank/DDBJ whole genome shotgun (WGS) entry which is preliminary data.</text>
</comment>
<feature type="compositionally biased region" description="Basic and acidic residues" evidence="1">
    <location>
        <begin position="260"/>
        <end position="275"/>
    </location>
</feature>